<dbReference type="InterPro" id="IPR017522">
    <property type="entry name" value="Sugar_tfrase_PEP-CTERM_Stp2"/>
</dbReference>
<dbReference type="Proteomes" id="UP001165393">
    <property type="component" value="Unassembled WGS sequence"/>
</dbReference>
<organism evidence="2 3">
    <name type="scientific">Echinimonas agarilytica</name>
    <dbReference type="NCBI Taxonomy" id="1215918"/>
    <lineage>
        <taxon>Bacteria</taxon>
        <taxon>Pseudomonadati</taxon>
        <taxon>Pseudomonadota</taxon>
        <taxon>Gammaproteobacteria</taxon>
        <taxon>Alteromonadales</taxon>
        <taxon>Echinimonadaceae</taxon>
        <taxon>Echinimonas</taxon>
    </lineage>
</organism>
<dbReference type="RefSeq" id="WP_251262955.1">
    <property type="nucleotide sequence ID" value="NZ_JAMQGP010000011.1"/>
</dbReference>
<dbReference type="NCBIfam" id="TIGR03088">
    <property type="entry name" value="stp2"/>
    <property type="match status" value="1"/>
</dbReference>
<evidence type="ECO:0000313" key="2">
    <source>
        <dbReference type="EMBL" id="MCM2681475.1"/>
    </source>
</evidence>
<dbReference type="EMBL" id="JAMQGP010000011">
    <property type="protein sequence ID" value="MCM2681475.1"/>
    <property type="molecule type" value="Genomic_DNA"/>
</dbReference>
<gene>
    <name evidence="2" type="ORF">NAF29_17655</name>
</gene>
<proteinExistence type="predicted"/>
<reference evidence="2 3" key="1">
    <citation type="journal article" date="2013" name="Antonie Van Leeuwenhoek">
        <title>Echinimonas agarilytica gen. nov., sp. nov., a new gammaproteobacterium isolated from the sea urchin Strongylocentrotus intermedius.</title>
        <authorList>
            <person name="Nedashkovskaya O.I."/>
            <person name="Stenkova A.M."/>
            <person name="Zhukova N.V."/>
            <person name="Van Trappen S."/>
            <person name="Lee J.S."/>
            <person name="Kim S.B."/>
        </authorList>
    </citation>
    <scope>NUCLEOTIDE SEQUENCE [LARGE SCALE GENOMIC DNA]</scope>
    <source>
        <strain evidence="2 3">KMM 6351</strain>
    </source>
</reference>
<dbReference type="Pfam" id="PF13692">
    <property type="entry name" value="Glyco_trans_1_4"/>
    <property type="match status" value="1"/>
</dbReference>
<comment type="caution">
    <text evidence="2">The sequence shown here is derived from an EMBL/GenBank/DDBJ whole genome shotgun (WGS) entry which is preliminary data.</text>
</comment>
<feature type="domain" description="Glycosyltransferase subfamily 4-like N-terminal" evidence="1">
    <location>
        <begin position="18"/>
        <end position="176"/>
    </location>
</feature>
<evidence type="ECO:0000259" key="1">
    <source>
        <dbReference type="Pfam" id="PF13439"/>
    </source>
</evidence>
<accession>A0AA42B8Z8</accession>
<name>A0AA42B8Z8_9GAMM</name>
<protein>
    <submittedName>
        <fullName evidence="2">TIGR03088 family PEP-CTERM/XrtA system glycosyltransferase</fullName>
    </submittedName>
</protein>
<keyword evidence="3" id="KW-1185">Reference proteome</keyword>
<sequence length="365" mass="40942">MVESKQLHICHLVYRFDVGGLERVLLNCVQKLPESDYRHSIIALTDIGEFAQQLPANVDTFALHKAAGKDLSSHKKLYQLLRQCKPDVLHSYNLATMEYHPAAMMAGVKKRIHVEHGRDIYDPQGTNKKYQWLRRLITPFVHRVVAVSDELNQWLLHVVKLPASKVRLVYNGIDTDHFAPQAENHLPLVIGSVARLSPIKDQASMLNAFALLLEQWPSEQLKPQLNIAGDGELMPALRQQAAQLNITDDVVFLGHQTDMRPHYHSFDIFTLSSLAEGIPMTVLEAMASGLPIVATHVGGLPELVSNNGTLVPVQDPQALANAWLNLLENHQDRLAAGQHSRERVVRDFSEIAMIGAYQKIYHGEQ</sequence>
<dbReference type="AlphaFoldDB" id="A0AA42B8Z8"/>
<dbReference type="InterPro" id="IPR028098">
    <property type="entry name" value="Glyco_trans_4-like_N"/>
</dbReference>
<dbReference type="Pfam" id="PF13439">
    <property type="entry name" value="Glyco_transf_4"/>
    <property type="match status" value="1"/>
</dbReference>
<dbReference type="PANTHER" id="PTHR12526">
    <property type="entry name" value="GLYCOSYLTRANSFERASE"/>
    <property type="match status" value="1"/>
</dbReference>
<dbReference type="PANTHER" id="PTHR12526:SF630">
    <property type="entry name" value="GLYCOSYLTRANSFERASE"/>
    <property type="match status" value="1"/>
</dbReference>
<evidence type="ECO:0000313" key="3">
    <source>
        <dbReference type="Proteomes" id="UP001165393"/>
    </source>
</evidence>
<dbReference type="Gene3D" id="3.40.50.2000">
    <property type="entry name" value="Glycogen Phosphorylase B"/>
    <property type="match status" value="2"/>
</dbReference>
<dbReference type="SUPFAM" id="SSF53756">
    <property type="entry name" value="UDP-Glycosyltransferase/glycogen phosphorylase"/>
    <property type="match status" value="1"/>
</dbReference>
<dbReference type="GO" id="GO:0016757">
    <property type="term" value="F:glycosyltransferase activity"/>
    <property type="evidence" value="ECO:0007669"/>
    <property type="project" value="UniProtKB-ARBA"/>
</dbReference>